<dbReference type="Gene3D" id="3.90.1150.10">
    <property type="entry name" value="Aspartate Aminotransferase, domain 1"/>
    <property type="match status" value="1"/>
</dbReference>
<dbReference type="EC" id="2.1.2.1" evidence="13"/>
<dbReference type="SUPFAM" id="SSF53383">
    <property type="entry name" value="PLP-dependent transferases"/>
    <property type="match status" value="1"/>
</dbReference>
<evidence type="ECO:0000256" key="10">
    <source>
        <dbReference type="ARBA" id="ARBA00022898"/>
    </source>
</evidence>
<dbReference type="PANTHER" id="PTHR11680">
    <property type="entry name" value="SERINE HYDROXYMETHYLTRANSFERASE"/>
    <property type="match status" value="1"/>
</dbReference>
<evidence type="ECO:0000256" key="9">
    <source>
        <dbReference type="ARBA" id="ARBA00022679"/>
    </source>
</evidence>
<dbReference type="GO" id="GO:0006417">
    <property type="term" value="P:regulation of translation"/>
    <property type="evidence" value="ECO:0007669"/>
    <property type="project" value="UniProtKB-ARBA"/>
</dbReference>
<dbReference type="UniPathway" id="UPA00193"/>
<dbReference type="GO" id="GO:0019264">
    <property type="term" value="P:glycine biosynthetic process from serine"/>
    <property type="evidence" value="ECO:0007669"/>
    <property type="project" value="InterPro"/>
</dbReference>
<dbReference type="GO" id="GO:0004372">
    <property type="term" value="F:glycine hydroxymethyltransferase activity"/>
    <property type="evidence" value="ECO:0007669"/>
    <property type="project" value="UniProtKB-EC"/>
</dbReference>
<evidence type="ECO:0000256" key="11">
    <source>
        <dbReference type="ARBA" id="ARBA00022990"/>
    </source>
</evidence>
<organism evidence="15 16">
    <name type="scientific">Delphinapterus leucas</name>
    <name type="common">Beluga whale</name>
    <dbReference type="NCBI Taxonomy" id="9749"/>
    <lineage>
        <taxon>Eukaryota</taxon>
        <taxon>Metazoa</taxon>
        <taxon>Chordata</taxon>
        <taxon>Craniata</taxon>
        <taxon>Vertebrata</taxon>
        <taxon>Euteleostomi</taxon>
        <taxon>Mammalia</taxon>
        <taxon>Eutheria</taxon>
        <taxon>Laurasiatheria</taxon>
        <taxon>Artiodactyla</taxon>
        <taxon>Whippomorpha</taxon>
        <taxon>Cetacea</taxon>
        <taxon>Odontoceti</taxon>
        <taxon>Monodontidae</taxon>
        <taxon>Delphinapterus</taxon>
    </lineage>
</organism>
<dbReference type="FunFam" id="3.90.1150.10:FF:000048">
    <property type="entry name" value="Serine hydroxymethyltransferase, mitochondrial"/>
    <property type="match status" value="1"/>
</dbReference>
<keyword evidence="15" id="KW-1185">Reference proteome</keyword>
<dbReference type="InterPro" id="IPR015422">
    <property type="entry name" value="PyrdxlP-dep_Trfase_small"/>
</dbReference>
<comment type="pathway">
    <text evidence="5 13">One-carbon metabolism; tetrahydrofolate interconversion.</text>
</comment>
<dbReference type="CTD" id="6470"/>
<dbReference type="GO" id="GO:0035999">
    <property type="term" value="P:tetrahydrofolate interconversion"/>
    <property type="evidence" value="ECO:0007669"/>
    <property type="project" value="UniProtKB-UniPathway"/>
</dbReference>
<keyword evidence="7" id="KW-0963">Cytoplasm</keyword>
<protein>
    <recommendedName>
        <fullName evidence="13">Serine hydroxymethyltransferase</fullName>
        <ecNumber evidence="13">2.1.2.1</ecNumber>
    </recommendedName>
</protein>
<dbReference type="InterPro" id="IPR001085">
    <property type="entry name" value="Ser_HO-MeTrfase"/>
</dbReference>
<dbReference type="AlphaFoldDB" id="A0A7F8KH39"/>
<dbReference type="CDD" id="cd00378">
    <property type="entry name" value="SHMT"/>
    <property type="match status" value="1"/>
</dbReference>
<dbReference type="InterPro" id="IPR015424">
    <property type="entry name" value="PyrdxlP-dep_Trfase"/>
</dbReference>
<comment type="similarity">
    <text evidence="6 13">Belongs to the SHMT family.</text>
</comment>
<evidence type="ECO:0000256" key="8">
    <source>
        <dbReference type="ARBA" id="ARBA00022563"/>
    </source>
</evidence>
<dbReference type="Gene3D" id="3.40.640.10">
    <property type="entry name" value="Type I PLP-dependent aspartate aminotransferase-like (Major domain)"/>
    <property type="match status" value="1"/>
</dbReference>
<feature type="domain" description="Serine hydroxymethyltransferase-like" evidence="14">
    <location>
        <begin position="26"/>
        <end position="311"/>
    </location>
</feature>
<sequence>MATPVNGAPVDANLWSSHEKMLAQPLKDSDVEVYNIIKKESNRQRVGLELIASENFASRAVLEALGSCLTNKYSEGYPGQRYYGGTEFIDELEVLCQKRALQVYGLDPQGWGVNVQPYSGSPANFAVYTALVEPHGRIMGLDLPDGGHLTHGFMTNKKKISATSIFFESMPYKVNPDTGYINYDQLEENARLFHPKLIIAGTSCYSRNLDYARLREIADDNGAYLMADMAHISGLVAAGVVPSPFEHCHVVSTTTHKTLRGCRAGMIFYRKGVRSVDPKTGRETRYNLESLINSAVFPGLQGGPHNHAIAGGSDNHLILVDLRSKGTDGGRAEKVLEACSIACNKNTCPGDKSALRPSGLRLGTPALTSRGLLEEDFQKVAHFIHRGIELTLQIQDTVGVKATLKEFTEKLAGAEDHQRAVAALRAEVESFAALFPLPGLPDF</sequence>
<gene>
    <name evidence="16" type="primary">SHMT1</name>
</gene>
<evidence type="ECO:0000256" key="5">
    <source>
        <dbReference type="ARBA" id="ARBA00004777"/>
    </source>
</evidence>
<dbReference type="GO" id="GO:0005739">
    <property type="term" value="C:mitochondrion"/>
    <property type="evidence" value="ECO:0007669"/>
    <property type="project" value="TreeGrafter"/>
</dbReference>
<comment type="subcellular location">
    <subcellularLocation>
        <location evidence="4">Cytoplasm</location>
    </subcellularLocation>
</comment>
<dbReference type="GO" id="GO:0005634">
    <property type="term" value="C:nucleus"/>
    <property type="evidence" value="ECO:0007669"/>
    <property type="project" value="UniProtKB-ARBA"/>
</dbReference>
<dbReference type="InterPro" id="IPR019798">
    <property type="entry name" value="Ser_HO-MeTrfase_PLP_BS"/>
</dbReference>
<dbReference type="GO" id="GO:0030170">
    <property type="term" value="F:pyridoxal phosphate binding"/>
    <property type="evidence" value="ECO:0007669"/>
    <property type="project" value="InterPro"/>
</dbReference>
<dbReference type="InterPro" id="IPR049943">
    <property type="entry name" value="Ser_HO-MeTrfase-like"/>
</dbReference>
<comment type="cofactor">
    <cofactor evidence="2 12 13">
        <name>pyridoxal 5'-phosphate</name>
        <dbReference type="ChEBI" id="CHEBI:597326"/>
    </cofactor>
</comment>
<keyword evidence="10 12" id="KW-0663">Pyridoxal phosphate</keyword>
<dbReference type="PROSITE" id="PS00096">
    <property type="entry name" value="SHMT"/>
    <property type="match status" value="1"/>
</dbReference>
<accession>A0A7F8KH39</accession>
<keyword evidence="9 13" id="KW-0808">Transferase</keyword>
<evidence type="ECO:0000313" key="16">
    <source>
        <dbReference type="RefSeq" id="XP_030619227.1"/>
    </source>
</evidence>
<reference evidence="16" key="1">
    <citation type="submission" date="2025-08" db="UniProtKB">
        <authorList>
            <consortium name="RefSeq"/>
        </authorList>
    </citation>
    <scope>IDENTIFICATION</scope>
    <source>
        <tissue evidence="16">Blood</tissue>
    </source>
</reference>
<dbReference type="RefSeq" id="XP_030619227.1">
    <property type="nucleotide sequence ID" value="XM_030763367.1"/>
</dbReference>
<evidence type="ECO:0000256" key="13">
    <source>
        <dbReference type="RuleBase" id="RU000585"/>
    </source>
</evidence>
<feature type="modified residue" description="N6-(pyridoxal phosphate)lysine" evidence="12">
    <location>
        <position position="257"/>
    </location>
</feature>
<evidence type="ECO:0000256" key="6">
    <source>
        <dbReference type="ARBA" id="ARBA00006376"/>
    </source>
</evidence>
<evidence type="ECO:0000256" key="3">
    <source>
        <dbReference type="ARBA" id="ARBA00002224"/>
    </source>
</evidence>
<proteinExistence type="inferred from homology"/>
<evidence type="ECO:0000256" key="2">
    <source>
        <dbReference type="ARBA" id="ARBA00001933"/>
    </source>
</evidence>
<evidence type="ECO:0000256" key="12">
    <source>
        <dbReference type="PIRSR" id="PIRSR000412-50"/>
    </source>
</evidence>
<dbReference type="PANTHER" id="PTHR11680:SF59">
    <property type="entry name" value="SERINE HYDROXYMETHYLTRANSFERASE, CYTOSOLIC"/>
    <property type="match status" value="1"/>
</dbReference>
<dbReference type="GO" id="GO:0070013">
    <property type="term" value="C:intracellular organelle lumen"/>
    <property type="evidence" value="ECO:0007669"/>
    <property type="project" value="UniProtKB-ARBA"/>
</dbReference>
<comment type="catalytic activity">
    <reaction evidence="1 13">
        <text>(6R)-5,10-methylene-5,6,7,8-tetrahydrofolate + glycine + H2O = (6S)-5,6,7,8-tetrahydrofolate + L-serine</text>
        <dbReference type="Rhea" id="RHEA:15481"/>
        <dbReference type="ChEBI" id="CHEBI:15377"/>
        <dbReference type="ChEBI" id="CHEBI:15636"/>
        <dbReference type="ChEBI" id="CHEBI:33384"/>
        <dbReference type="ChEBI" id="CHEBI:57305"/>
        <dbReference type="ChEBI" id="CHEBI:57453"/>
        <dbReference type="EC" id="2.1.2.1"/>
    </reaction>
</comment>
<evidence type="ECO:0000313" key="15">
    <source>
        <dbReference type="Proteomes" id="UP000248483"/>
    </source>
</evidence>
<evidence type="ECO:0000256" key="4">
    <source>
        <dbReference type="ARBA" id="ARBA00004496"/>
    </source>
</evidence>
<comment type="function">
    <text evidence="3 13">Interconversion of serine and glycine.</text>
</comment>
<keyword evidence="11" id="KW-0007">Acetylation</keyword>
<evidence type="ECO:0000256" key="1">
    <source>
        <dbReference type="ARBA" id="ARBA00001528"/>
    </source>
</evidence>
<name>A0A7F8KH39_DELLE</name>
<dbReference type="FunFam" id="3.40.640.10:FF:000097">
    <property type="entry name" value="Serine hydroxymethyltransferase"/>
    <property type="match status" value="1"/>
</dbReference>
<keyword evidence="8 13" id="KW-0554">One-carbon metabolism</keyword>
<dbReference type="Proteomes" id="UP000248483">
    <property type="component" value="Unplaced"/>
</dbReference>
<dbReference type="InterPro" id="IPR015421">
    <property type="entry name" value="PyrdxlP-dep_Trfase_major"/>
</dbReference>
<dbReference type="PIRSF" id="PIRSF000412">
    <property type="entry name" value="SHMT"/>
    <property type="match status" value="1"/>
</dbReference>
<evidence type="ECO:0000259" key="14">
    <source>
        <dbReference type="Pfam" id="PF00464"/>
    </source>
</evidence>
<dbReference type="GeneID" id="111167765"/>
<dbReference type="InterPro" id="IPR039429">
    <property type="entry name" value="SHMT-like_dom"/>
</dbReference>
<dbReference type="Pfam" id="PF00464">
    <property type="entry name" value="SHMT"/>
    <property type="match status" value="1"/>
</dbReference>
<evidence type="ECO:0000256" key="7">
    <source>
        <dbReference type="ARBA" id="ARBA00022490"/>
    </source>
</evidence>